<keyword evidence="1" id="KW-0175">Coiled coil</keyword>
<sequence>MTGPRVELAAEVVKQLRKEAAEAEWNEDHERADRLRREADRIEARGETWEPNF</sequence>
<dbReference type="RefSeq" id="WP_261402722.1">
    <property type="nucleotide sequence ID" value="NZ_CP081869.1"/>
</dbReference>
<feature type="coiled-coil region" evidence="1">
    <location>
        <begin position="6"/>
        <end position="38"/>
    </location>
</feature>
<evidence type="ECO:0000256" key="1">
    <source>
        <dbReference type="SAM" id="Coils"/>
    </source>
</evidence>
<gene>
    <name evidence="2" type="ORF">K6K41_23520</name>
</gene>
<dbReference type="Proteomes" id="UP000825701">
    <property type="component" value="Chromosome"/>
</dbReference>
<reference evidence="2" key="1">
    <citation type="submission" date="2021-08" db="EMBL/GenBank/DDBJ databases">
        <authorList>
            <person name="Zhang H."/>
            <person name="Xu M."/>
            <person name="Yu Z."/>
            <person name="Yang L."/>
            <person name="Cai Y."/>
        </authorList>
    </citation>
    <scope>NUCLEOTIDE SEQUENCE</scope>
    <source>
        <strain evidence="2">CHL1</strain>
    </source>
</reference>
<dbReference type="KEGG" id="cmet:K6K41_23520"/>
<keyword evidence="3" id="KW-1185">Reference proteome</keyword>
<proteinExistence type="predicted"/>
<name>A0A9E6REB9_9HYPH</name>
<evidence type="ECO:0000313" key="2">
    <source>
        <dbReference type="EMBL" id="QZN99630.1"/>
    </source>
</evidence>
<protein>
    <submittedName>
        <fullName evidence="2">Uncharacterized protein</fullName>
    </submittedName>
</protein>
<dbReference type="EMBL" id="CP081869">
    <property type="protein sequence ID" value="QZN99630.1"/>
    <property type="molecule type" value="Genomic_DNA"/>
</dbReference>
<dbReference type="AlphaFoldDB" id="A0A9E6REB9"/>
<evidence type="ECO:0000313" key="3">
    <source>
        <dbReference type="Proteomes" id="UP000825701"/>
    </source>
</evidence>
<accession>A0A9E6REB9</accession>
<organism evidence="2 3">
    <name type="scientific">Chenggangzhangella methanolivorans</name>
    <dbReference type="NCBI Taxonomy" id="1437009"/>
    <lineage>
        <taxon>Bacteria</taxon>
        <taxon>Pseudomonadati</taxon>
        <taxon>Pseudomonadota</taxon>
        <taxon>Alphaproteobacteria</taxon>
        <taxon>Hyphomicrobiales</taxon>
        <taxon>Methylopilaceae</taxon>
        <taxon>Chenggangzhangella</taxon>
    </lineage>
</organism>